<keyword evidence="3" id="KW-1185">Reference proteome</keyword>
<organism evidence="2 3">
    <name type="scientific">Lactuca saligna</name>
    <name type="common">Willowleaf lettuce</name>
    <dbReference type="NCBI Taxonomy" id="75948"/>
    <lineage>
        <taxon>Eukaryota</taxon>
        <taxon>Viridiplantae</taxon>
        <taxon>Streptophyta</taxon>
        <taxon>Embryophyta</taxon>
        <taxon>Tracheophyta</taxon>
        <taxon>Spermatophyta</taxon>
        <taxon>Magnoliopsida</taxon>
        <taxon>eudicotyledons</taxon>
        <taxon>Gunneridae</taxon>
        <taxon>Pentapetalae</taxon>
        <taxon>asterids</taxon>
        <taxon>campanulids</taxon>
        <taxon>Asterales</taxon>
        <taxon>Asteraceae</taxon>
        <taxon>Cichorioideae</taxon>
        <taxon>Cichorieae</taxon>
        <taxon>Lactucinae</taxon>
        <taxon>Lactuca</taxon>
    </lineage>
</organism>
<sequence length="225" mass="25388">MCLFDSDLGKNKASSTGDEEQALESIESIASHINEITISRKPCVSTTTPSNSLESPCFLHQTQTDEETDEIVLTFESQLLQESNGRNIEKQQASKEDFPSPPPFSADSINFLAKSTVEKKTPVVDLKAINKQETSNPSRNVSVKTSSHITLSDCKENASRIYATLKELILGMMEKEWNVSFHWNGRFLNECNSFYFLEFMKRNNFVSPKVTYETATALHVQLDEF</sequence>
<evidence type="ECO:0000256" key="1">
    <source>
        <dbReference type="SAM" id="MobiDB-lite"/>
    </source>
</evidence>
<evidence type="ECO:0000313" key="3">
    <source>
        <dbReference type="Proteomes" id="UP001177003"/>
    </source>
</evidence>
<dbReference type="EMBL" id="OX465081">
    <property type="protein sequence ID" value="CAI9286163.1"/>
    <property type="molecule type" value="Genomic_DNA"/>
</dbReference>
<reference evidence="2" key="1">
    <citation type="submission" date="2023-04" db="EMBL/GenBank/DDBJ databases">
        <authorList>
            <person name="Vijverberg K."/>
            <person name="Xiong W."/>
            <person name="Schranz E."/>
        </authorList>
    </citation>
    <scope>NUCLEOTIDE SEQUENCE</scope>
</reference>
<dbReference type="AlphaFoldDB" id="A0AA35Z595"/>
<evidence type="ECO:0000313" key="2">
    <source>
        <dbReference type="EMBL" id="CAI9286163.1"/>
    </source>
</evidence>
<name>A0AA35Z595_LACSI</name>
<dbReference type="Proteomes" id="UP001177003">
    <property type="component" value="Chromosome 5"/>
</dbReference>
<protein>
    <submittedName>
        <fullName evidence="2">Uncharacterized protein</fullName>
    </submittedName>
</protein>
<accession>A0AA35Z595</accession>
<proteinExistence type="predicted"/>
<gene>
    <name evidence="2" type="ORF">LSALG_LOCUS25598</name>
</gene>
<feature type="region of interest" description="Disordered" evidence="1">
    <location>
        <begin position="1"/>
        <end position="22"/>
    </location>
</feature>